<dbReference type="Pfam" id="PF20157">
    <property type="entry name" value="Maf_flag10_N"/>
    <property type="match status" value="1"/>
</dbReference>
<dbReference type="EMBL" id="JBHSDT010000004">
    <property type="protein sequence ID" value="MFC4403536.1"/>
    <property type="molecule type" value="Genomic_DNA"/>
</dbReference>
<dbReference type="PANTHER" id="PTHR41786">
    <property type="entry name" value="MOTILITY ACCESSORY FACTOR MAF"/>
    <property type="match status" value="1"/>
</dbReference>
<dbReference type="Proteomes" id="UP001595882">
    <property type="component" value="Unassembled WGS sequence"/>
</dbReference>
<keyword evidence="4" id="KW-1185">Reference proteome</keyword>
<dbReference type="RefSeq" id="WP_390252025.1">
    <property type="nucleotide sequence ID" value="NZ_JBHSDT010000004.1"/>
</dbReference>
<reference evidence="4" key="1">
    <citation type="journal article" date="2019" name="Int. J. Syst. Evol. Microbiol.">
        <title>The Global Catalogue of Microorganisms (GCM) 10K type strain sequencing project: providing services to taxonomists for standard genome sequencing and annotation.</title>
        <authorList>
            <consortium name="The Broad Institute Genomics Platform"/>
            <consortium name="The Broad Institute Genome Sequencing Center for Infectious Disease"/>
            <person name="Wu L."/>
            <person name="Ma J."/>
        </authorList>
    </citation>
    <scope>NUCLEOTIDE SEQUENCE [LARGE SCALE GENOMIC DNA]</scope>
    <source>
        <strain evidence="4">CCUG 37865</strain>
    </source>
</reference>
<evidence type="ECO:0000313" key="4">
    <source>
        <dbReference type="Proteomes" id="UP001595882"/>
    </source>
</evidence>
<gene>
    <name evidence="3" type="ORF">ACFOY7_10635</name>
</gene>
<proteinExistence type="predicted"/>
<comment type="caution">
    <text evidence="3">The sequence shown here is derived from an EMBL/GenBank/DDBJ whole genome shotgun (WGS) entry which is preliminary data.</text>
</comment>
<organism evidence="3 4">
    <name type="scientific">Gracilibacillus xinjiangensis</name>
    <dbReference type="NCBI Taxonomy" id="1193282"/>
    <lineage>
        <taxon>Bacteria</taxon>
        <taxon>Bacillati</taxon>
        <taxon>Bacillota</taxon>
        <taxon>Bacilli</taxon>
        <taxon>Bacillales</taxon>
        <taxon>Bacillaceae</taxon>
        <taxon>Gracilibacillus</taxon>
    </lineage>
</organism>
<name>A0ABV8WUK7_9BACI</name>
<feature type="domain" description="Glycosyltransferase Maf N-terminal" evidence="2">
    <location>
        <begin position="28"/>
        <end position="113"/>
    </location>
</feature>
<dbReference type="InterPro" id="IPR045376">
    <property type="entry name" value="Maf_N"/>
</dbReference>
<evidence type="ECO:0000313" key="3">
    <source>
        <dbReference type="EMBL" id="MFC4403536.1"/>
    </source>
</evidence>
<sequence>MLIDNYNILRLKNRSLLAQLKEHAFDNEEVIVEPSKAGVPTLKVEVDQKYKYIHSKYDPKKEAVRIIEQFELPDEIEHVIFFGAGLGYHIQLFIEKNPRVSFTIYEPNINILVSFLENYSLYNHDNLMNIICNKEQMYDHLIKLTTQYRNQIKVFSLPSYSQIFKGQLDELYKEMIGILKSKKSNLVTNISFQRRWTINAMKNIPSLLKTPNILRDIDRSLFKGKPAIIVAAGPSLDEEYENLRYIKENRLAYIFSVGSAINSLIDQGIYPDAACTYDPKEENKVVFEKLREKQIDNIPLIFGSTVGYETIEDFPGEKLHMITSQDTVSTELLSDLKRNKILLDAPSIAVVTFQLLVTLEFSKIILVGQNLAFQNNTMYATGIDYHNNINSETDRLIKIEDVEGREIYTNTAFNEMRKQLEIYTSSTKNVVIYNTTVGGAKIAGTQFLRLNEIIISELEREVVDANWYKQTPSYDLDYTISKLQILSKSKTDMIRLLKDLKLKIIQLEKSSLSQAQQIEAKFHRFDKMFNKLKKNRFYQTFISPMIRVQLENLAEISKQTKLEQDTKRKVNMVIDHFGNIINEIEVVLDYIEVEFEKMKKFVENKESIN</sequence>
<accession>A0ABV8WUK7</accession>
<protein>
    <submittedName>
        <fullName evidence="3">6-hydroxymethylpterin diphosphokinase MptE-like protein</fullName>
    </submittedName>
</protein>
<dbReference type="InterPro" id="IPR002826">
    <property type="entry name" value="MptE-like"/>
</dbReference>
<evidence type="ECO:0000259" key="2">
    <source>
        <dbReference type="Pfam" id="PF20157"/>
    </source>
</evidence>
<dbReference type="PANTHER" id="PTHR41786:SF1">
    <property type="entry name" value="6-HYDROXYMETHYLPTERIN DIPHOSPHOKINASE MPTE-LIKE DOMAIN-CONTAINING PROTEIN"/>
    <property type="match status" value="1"/>
</dbReference>
<evidence type="ECO:0000259" key="1">
    <source>
        <dbReference type="Pfam" id="PF01973"/>
    </source>
</evidence>
<dbReference type="Pfam" id="PF01973">
    <property type="entry name" value="MptE-like"/>
    <property type="match status" value="1"/>
</dbReference>
<feature type="domain" description="6-hydroxymethylpterin diphosphokinase MptE-like" evidence="1">
    <location>
        <begin position="199"/>
        <end position="375"/>
    </location>
</feature>